<feature type="compositionally biased region" description="Basic residues" evidence="1">
    <location>
        <begin position="108"/>
        <end position="118"/>
    </location>
</feature>
<protein>
    <submittedName>
        <fullName evidence="2">Uncharacterized protein</fullName>
    </submittedName>
</protein>
<reference evidence="2" key="1">
    <citation type="submission" date="2020-03" db="EMBL/GenBank/DDBJ databases">
        <authorList>
            <person name="Weist P."/>
        </authorList>
    </citation>
    <scope>NUCLEOTIDE SEQUENCE</scope>
</reference>
<name>A0A9N7UWE2_PLEPL</name>
<feature type="compositionally biased region" description="Basic and acidic residues" evidence="1">
    <location>
        <begin position="169"/>
        <end position="183"/>
    </location>
</feature>
<dbReference type="Proteomes" id="UP001153269">
    <property type="component" value="Unassembled WGS sequence"/>
</dbReference>
<keyword evidence="3" id="KW-1185">Reference proteome</keyword>
<evidence type="ECO:0000313" key="2">
    <source>
        <dbReference type="EMBL" id="CAB1438021.1"/>
    </source>
</evidence>
<dbReference type="EMBL" id="CADEAL010002101">
    <property type="protein sequence ID" value="CAB1438021.1"/>
    <property type="molecule type" value="Genomic_DNA"/>
</dbReference>
<gene>
    <name evidence="2" type="ORF">PLEPLA_LOCUS25989</name>
</gene>
<feature type="compositionally biased region" description="Basic and acidic residues" evidence="1">
    <location>
        <begin position="1"/>
        <end position="24"/>
    </location>
</feature>
<sequence length="183" mass="20191">MEERKISDSHSARAEAVVRLEEQNATRTSSSPSEVGLHRACSSGLPHSDIPGVRQPAVVEEEVEAAGRSVAVFFSNYRGRRWREGVSHKKSGRTVSIALRSSDYPRRQRDRGRRTKRGGKVELETSHSSHPGSRLAVRHARISGYWSHPTGQAEREGGREPARGGGRAGRAEGREGLRFAECK</sequence>
<dbReference type="AlphaFoldDB" id="A0A9N7UWE2"/>
<feature type="region of interest" description="Disordered" evidence="1">
    <location>
        <begin position="1"/>
        <end position="53"/>
    </location>
</feature>
<organism evidence="2 3">
    <name type="scientific">Pleuronectes platessa</name>
    <name type="common">European plaice</name>
    <dbReference type="NCBI Taxonomy" id="8262"/>
    <lineage>
        <taxon>Eukaryota</taxon>
        <taxon>Metazoa</taxon>
        <taxon>Chordata</taxon>
        <taxon>Craniata</taxon>
        <taxon>Vertebrata</taxon>
        <taxon>Euteleostomi</taxon>
        <taxon>Actinopterygii</taxon>
        <taxon>Neopterygii</taxon>
        <taxon>Teleostei</taxon>
        <taxon>Neoteleostei</taxon>
        <taxon>Acanthomorphata</taxon>
        <taxon>Carangaria</taxon>
        <taxon>Pleuronectiformes</taxon>
        <taxon>Pleuronectoidei</taxon>
        <taxon>Pleuronectidae</taxon>
        <taxon>Pleuronectes</taxon>
    </lineage>
</organism>
<accession>A0A9N7UWE2</accession>
<evidence type="ECO:0000313" key="3">
    <source>
        <dbReference type="Proteomes" id="UP001153269"/>
    </source>
</evidence>
<feature type="compositionally biased region" description="Basic and acidic residues" evidence="1">
    <location>
        <begin position="153"/>
        <end position="162"/>
    </location>
</feature>
<evidence type="ECO:0000256" key="1">
    <source>
        <dbReference type="SAM" id="MobiDB-lite"/>
    </source>
</evidence>
<comment type="caution">
    <text evidence="2">The sequence shown here is derived from an EMBL/GenBank/DDBJ whole genome shotgun (WGS) entry which is preliminary data.</text>
</comment>
<proteinExistence type="predicted"/>
<feature type="region of interest" description="Disordered" evidence="1">
    <location>
        <begin position="83"/>
        <end position="183"/>
    </location>
</feature>